<dbReference type="EMBL" id="VKDB01000022">
    <property type="protein sequence ID" value="TSA81451.1"/>
    <property type="molecule type" value="Genomic_DNA"/>
</dbReference>
<name>A0A553UNC0_9DEIO</name>
<dbReference type="Pfam" id="PF10134">
    <property type="entry name" value="RPA"/>
    <property type="match status" value="1"/>
</dbReference>
<sequence>MQCVASAEYGGVPHGLDGDVVMALTDLYIEQGAPEDGKIRTSAYALLGRAGLGDGGHYYAVLRRSLHRRRFAGYSASECWREAERERWITVTFTYLAGLNLAPRAGSCGSGAAVNWRLHWPSRLCEVSVRRTSNRWTMIFCGRCPSH</sequence>
<evidence type="ECO:0000313" key="1">
    <source>
        <dbReference type="EMBL" id="TSA81451.1"/>
    </source>
</evidence>
<comment type="caution">
    <text evidence="1">The sequence shown here is derived from an EMBL/GenBank/DDBJ whole genome shotgun (WGS) entry which is preliminary data.</text>
</comment>
<dbReference type="InterPro" id="IPR018777">
    <property type="entry name" value="Replication_initiator_prot_A"/>
</dbReference>
<keyword evidence="2" id="KW-1185">Reference proteome</keyword>
<protein>
    <submittedName>
        <fullName evidence="1">Uncharacterized protein</fullName>
    </submittedName>
</protein>
<dbReference type="Proteomes" id="UP000316092">
    <property type="component" value="Unassembled WGS sequence"/>
</dbReference>
<evidence type="ECO:0000313" key="2">
    <source>
        <dbReference type="Proteomes" id="UP000316092"/>
    </source>
</evidence>
<proteinExistence type="predicted"/>
<accession>A0A553UNC0</accession>
<organism evidence="1 2">
    <name type="scientific">Deinococcus detaillensis</name>
    <dbReference type="NCBI Taxonomy" id="2592048"/>
    <lineage>
        <taxon>Bacteria</taxon>
        <taxon>Thermotogati</taxon>
        <taxon>Deinococcota</taxon>
        <taxon>Deinococci</taxon>
        <taxon>Deinococcales</taxon>
        <taxon>Deinococcaceae</taxon>
        <taxon>Deinococcus</taxon>
    </lineage>
</organism>
<reference evidence="1 2" key="1">
    <citation type="submission" date="2019-07" db="EMBL/GenBank/DDBJ databases">
        <title>Deinococcus detaillus sp. nov., isolated from humus soil in Antarctica.</title>
        <authorList>
            <person name="Zhang K."/>
        </authorList>
    </citation>
    <scope>NUCLEOTIDE SEQUENCE [LARGE SCALE GENOMIC DNA]</scope>
    <source>
        <strain evidence="1 2">H1</strain>
    </source>
</reference>
<gene>
    <name evidence="1" type="ORF">FNU79_15080</name>
</gene>
<dbReference type="AlphaFoldDB" id="A0A553UNC0"/>